<protein>
    <submittedName>
        <fullName evidence="3">Carbohydrate-binding protein</fullName>
    </submittedName>
</protein>
<dbReference type="InterPro" id="IPR036573">
    <property type="entry name" value="CBM_sf_5/12"/>
</dbReference>
<feature type="signal peptide" evidence="2">
    <location>
        <begin position="1"/>
        <end position="26"/>
    </location>
</feature>
<organism evidence="3 4">
    <name type="scientific">Marinobacter iranensis</name>
    <dbReference type="NCBI Taxonomy" id="2962607"/>
    <lineage>
        <taxon>Bacteria</taxon>
        <taxon>Pseudomonadati</taxon>
        <taxon>Pseudomonadota</taxon>
        <taxon>Gammaproteobacteria</taxon>
        <taxon>Pseudomonadales</taxon>
        <taxon>Marinobacteraceae</taxon>
        <taxon>Marinobacter</taxon>
    </lineage>
</organism>
<evidence type="ECO:0000256" key="2">
    <source>
        <dbReference type="SAM" id="SignalP"/>
    </source>
</evidence>
<evidence type="ECO:0000313" key="4">
    <source>
        <dbReference type="Proteomes" id="UP001143391"/>
    </source>
</evidence>
<dbReference type="Proteomes" id="UP001143391">
    <property type="component" value="Unassembled WGS sequence"/>
</dbReference>
<reference evidence="3" key="1">
    <citation type="submission" date="2022-07" db="EMBL/GenBank/DDBJ databases">
        <title>Marinobacter iranensis a new bacterium isolate from a hipersaline lake in Iran.</title>
        <authorList>
            <person name="Mohammad A.M.A."/>
            <person name="Cristina S.-P."/>
            <person name="Antonio V."/>
        </authorList>
    </citation>
    <scope>NUCLEOTIDE SEQUENCE</scope>
    <source>
        <strain evidence="3">71-i</strain>
    </source>
</reference>
<comment type="caution">
    <text evidence="3">The sequence shown here is derived from an EMBL/GenBank/DDBJ whole genome shotgun (WGS) entry which is preliminary data.</text>
</comment>
<feature type="region of interest" description="Disordered" evidence="1">
    <location>
        <begin position="72"/>
        <end position="129"/>
    </location>
</feature>
<dbReference type="EMBL" id="JANCMW010000011">
    <property type="protein sequence ID" value="MDF0751797.1"/>
    <property type="molecule type" value="Genomic_DNA"/>
</dbReference>
<gene>
    <name evidence="3" type="ORF">NLU14_16320</name>
</gene>
<feature type="region of interest" description="Disordered" evidence="1">
    <location>
        <begin position="144"/>
        <end position="180"/>
    </location>
</feature>
<keyword evidence="4" id="KW-1185">Reference proteome</keyword>
<proteinExistence type="predicted"/>
<feature type="chain" id="PRO_5047334313" evidence="2">
    <location>
        <begin position="27"/>
        <end position="180"/>
    </location>
</feature>
<name>A0ABT5YDW5_9GAMM</name>
<sequence length="180" mass="19671">MVNRIAIPLKWAGIMVAAAFSTTALSAPCDPEENSWIPSRYYPPGQTVFHRGDWYESRELHEGKTPGADFEWKKLGSAPDCGAGNEKAVTQSRQGTPEEGPGLPQSQKPATASEDEPAQHCNEPGRWSFGGSYTVGQMAIHEGQTYRAIRPSNGQMPGMSQPPHWQPVEHPCQDRANNGN</sequence>
<keyword evidence="2" id="KW-0732">Signal</keyword>
<evidence type="ECO:0000256" key="1">
    <source>
        <dbReference type="SAM" id="MobiDB-lite"/>
    </source>
</evidence>
<dbReference type="SUPFAM" id="SSF51055">
    <property type="entry name" value="Carbohydrate binding domain"/>
    <property type="match status" value="1"/>
</dbReference>
<dbReference type="RefSeq" id="WP_275708455.1">
    <property type="nucleotide sequence ID" value="NZ_JANCMW010000011.1"/>
</dbReference>
<evidence type="ECO:0000313" key="3">
    <source>
        <dbReference type="EMBL" id="MDF0751797.1"/>
    </source>
</evidence>
<accession>A0ABT5YDW5</accession>